<dbReference type="Pfam" id="PF00167">
    <property type="entry name" value="FGF"/>
    <property type="match status" value="1"/>
</dbReference>
<dbReference type="Gene3D" id="2.80.10.50">
    <property type="match status" value="1"/>
</dbReference>
<accession>A0A151JX73</accession>
<organism evidence="4 5">
    <name type="scientific">Trachymyrmex septentrionalis</name>
    <dbReference type="NCBI Taxonomy" id="34720"/>
    <lineage>
        <taxon>Eukaryota</taxon>
        <taxon>Metazoa</taxon>
        <taxon>Ecdysozoa</taxon>
        <taxon>Arthropoda</taxon>
        <taxon>Hexapoda</taxon>
        <taxon>Insecta</taxon>
        <taxon>Pterygota</taxon>
        <taxon>Neoptera</taxon>
        <taxon>Endopterygota</taxon>
        <taxon>Hymenoptera</taxon>
        <taxon>Apocrita</taxon>
        <taxon>Aculeata</taxon>
        <taxon>Formicoidea</taxon>
        <taxon>Formicidae</taxon>
        <taxon>Myrmicinae</taxon>
        <taxon>Trachymyrmex</taxon>
    </lineage>
</organism>
<dbReference type="SMART" id="SM00442">
    <property type="entry name" value="FGF"/>
    <property type="match status" value="1"/>
</dbReference>
<feature type="non-terminal residue" evidence="4">
    <location>
        <position position="1"/>
    </location>
</feature>
<comment type="similarity">
    <text evidence="1 2">Belongs to the heparin-binding growth factors family.</text>
</comment>
<dbReference type="SUPFAM" id="SSF50353">
    <property type="entry name" value="Cytokine"/>
    <property type="match status" value="1"/>
</dbReference>
<dbReference type="PANTHER" id="PTHR11486">
    <property type="entry name" value="FIBROBLAST GROWTH FACTOR"/>
    <property type="match status" value="1"/>
</dbReference>
<dbReference type="InterPro" id="IPR002209">
    <property type="entry name" value="Fibroblast_GF_fam"/>
</dbReference>
<dbReference type="STRING" id="34720.A0A151JX73"/>
<feature type="region of interest" description="Disordered" evidence="3">
    <location>
        <begin position="128"/>
        <end position="157"/>
    </location>
</feature>
<evidence type="ECO:0000256" key="1">
    <source>
        <dbReference type="ARBA" id="ARBA00007936"/>
    </source>
</evidence>
<dbReference type="GO" id="GO:0008083">
    <property type="term" value="F:growth factor activity"/>
    <property type="evidence" value="ECO:0007669"/>
    <property type="project" value="InterPro"/>
</dbReference>
<evidence type="ECO:0000313" key="5">
    <source>
        <dbReference type="Proteomes" id="UP000078541"/>
    </source>
</evidence>
<feature type="compositionally biased region" description="Polar residues" evidence="3">
    <location>
        <begin position="140"/>
        <end position="154"/>
    </location>
</feature>
<dbReference type="Proteomes" id="UP000078541">
    <property type="component" value="Unassembled WGS sequence"/>
</dbReference>
<gene>
    <name evidence="4" type="ORF">ALC56_06970</name>
</gene>
<protein>
    <recommendedName>
        <fullName evidence="2">Fibroblast growth factor</fullName>
        <shortName evidence="2">FGF</shortName>
    </recommendedName>
</protein>
<name>A0A151JX73_9HYME</name>
<evidence type="ECO:0000256" key="2">
    <source>
        <dbReference type="RuleBase" id="RU049442"/>
    </source>
</evidence>
<dbReference type="AlphaFoldDB" id="A0A151JX73"/>
<evidence type="ECO:0000313" key="4">
    <source>
        <dbReference type="EMBL" id="KYN38644.1"/>
    </source>
</evidence>
<proteinExistence type="inferred from homology"/>
<sequence length="313" mass="36417">NYIVYYIKQAYLNASKRGRKITHFWVPAHSGESMRRSPTTVTDVSRSASCLLLFDEPRKNRAQLRDKRRATSRREIEKMSLRWIHENLEAPTCDEECSDIDDSCSDDSCDTELFLQETDVMKNEKDIARDGRKKRETRRAPTSTVTFDGNGTPRNNERNCNKSRKYPPYVIWDPRQPAKNPIYNCRIIKLYCRTGYHLAITPSGRVKGLSGNKEPYDLLYATPVSFGVIRIQSIETRLYLAFNKKGRLYGEINMTNENTEWEQWSIGSHDAFRSRKYVQYGWWIGIKKNGRAKPGSKTFWGQKAIQFSAIQED</sequence>
<dbReference type="EMBL" id="KQ981650">
    <property type="protein sequence ID" value="KYN38644.1"/>
    <property type="molecule type" value="Genomic_DNA"/>
</dbReference>
<dbReference type="InterPro" id="IPR008996">
    <property type="entry name" value="IL1/FGF"/>
</dbReference>
<dbReference type="InterPro" id="IPR056378">
    <property type="entry name" value="Let-756-like_FGF"/>
</dbReference>
<reference evidence="4 5" key="1">
    <citation type="submission" date="2016-03" db="EMBL/GenBank/DDBJ databases">
        <title>Trachymyrmex septentrionalis WGS genome.</title>
        <authorList>
            <person name="Nygaard S."/>
            <person name="Hu H."/>
            <person name="Boomsma J."/>
            <person name="Zhang G."/>
        </authorList>
    </citation>
    <scope>NUCLEOTIDE SEQUENCE [LARGE SCALE GENOMIC DNA]</scope>
    <source>
        <strain evidence="4">Tsep2-gDNA-1</strain>
        <tissue evidence="4">Whole body</tissue>
    </source>
</reference>
<dbReference type="PRINTS" id="PR00263">
    <property type="entry name" value="HBGFFGF"/>
</dbReference>
<evidence type="ECO:0000256" key="3">
    <source>
        <dbReference type="SAM" id="MobiDB-lite"/>
    </source>
</evidence>
<keyword evidence="5" id="KW-1185">Reference proteome</keyword>
<dbReference type="CDD" id="cd00058">
    <property type="entry name" value="beta-trefoil_FGF"/>
    <property type="match status" value="1"/>
</dbReference>